<dbReference type="Gene3D" id="1.10.287.1490">
    <property type="match status" value="1"/>
</dbReference>
<dbReference type="Pfam" id="PF01764">
    <property type="entry name" value="Lipase_3"/>
    <property type="match status" value="1"/>
</dbReference>
<dbReference type="SUPFAM" id="SSF53474">
    <property type="entry name" value="alpha/beta-Hydrolases"/>
    <property type="match status" value="1"/>
</dbReference>
<sequence>MAPPNLENDLHTSLSGSTVAESSMNSIGNSFEHINHEEIGKTLQALELLLNKAKTPQYKNSLGRLKSFLSKVDNANSDPLLINGIYKSLIESLDKEPDLDHAALCEVLGLNTKQAELDYASDLADLIKREIAGFDKEKLRKMCTFSKISYGNVDRKLKQDEYKTKRQFEEEGYQIIKFYDNELIEDKYCSDTDYKLEQHDVGYALTGSNSYNRDAGYIFIKGEEVTIAYHGTRDLNDVKEDLRASLAKLSFLPEDHYVHSGFYFLFKRSWPSIHKVLQGYANDQGLAIKDLKINVTGHSMGGALASIAALCLNKTENAEDVHVATFGSPRVFYNGAAKVYNDCLGNKTTRVACQSDPVPCLPHGNAGMHYKHVGKPLKLETGKALEYLEPHYHKIDTYYNLIQEVQQENFKSDNNPSKYLPIAYICGIFYHAVLSYVDVNDKEFFKKVEEENKEIKLSEIPIEYAPNVEEKLKKGEEEVAKLTNEKTQLEGRLKNIQQSLVGKTKELDDEKEKLTQEQQKTNQLNDQVDKLTAEFKGTKDQLAEKKAELDEQTKKVTKLNSTIKELKSTNAKLEKNVGNLNNQFAEEKKALEDLKVQSKQNEKEFKKKIEELNSIKQGQASKIAVLTAEITELKEAKTELKGKAEFTGKELEDTQAQLKEREKELDIAKNNASQLKEELKQAQQSLVAKTKEFENAVNKLQKGLNEKTREAAQFEEENSNLASQTRELERKKEEIGKLEAQVTQLTAQSNQLNDTRQGLTDEVTQLKNENNDLKTRLQESENKSKVLEKNLKKQSESKDEELNEKFLKARIYSKKQGIYAAVSFVSSGAFAVGANLTMLHLAICVSLIIAASTFLAVGCYCFYKANTALSNVEIENNSYRIAA</sequence>
<dbReference type="InterPro" id="IPR029058">
    <property type="entry name" value="AB_hydrolase_fold"/>
</dbReference>
<dbReference type="Gene3D" id="3.40.50.1820">
    <property type="entry name" value="alpha/beta hydrolase"/>
    <property type="match status" value="1"/>
</dbReference>
<evidence type="ECO:0000259" key="3">
    <source>
        <dbReference type="Pfam" id="PF01764"/>
    </source>
</evidence>
<evidence type="ECO:0000313" key="4">
    <source>
        <dbReference type="EMBL" id="XBS67551.1"/>
    </source>
</evidence>
<gene>
    <name evidence="4" type="ORF">ABLO99_02620</name>
</gene>
<reference evidence="4" key="1">
    <citation type="submission" date="2024-06" db="EMBL/GenBank/DDBJ databases">
        <authorList>
            <person name="Dussert Y."/>
            <person name="Peccoud J."/>
            <person name="Pigeault R."/>
        </authorList>
    </citation>
    <scope>NUCLEOTIDE SEQUENCE</scope>
    <source>
        <strain evidence="4">WArc</strain>
    </source>
</reference>
<dbReference type="EMBL" id="CP157942">
    <property type="protein sequence ID" value="XBS67551.1"/>
    <property type="molecule type" value="Genomic_DNA"/>
</dbReference>
<dbReference type="Gene3D" id="1.20.5.170">
    <property type="match status" value="1"/>
</dbReference>
<accession>A0AAU7Q569</accession>
<protein>
    <submittedName>
        <fullName evidence="4">Lipase</fullName>
    </submittedName>
</protein>
<dbReference type="PANTHER" id="PTHR45856">
    <property type="entry name" value="ALPHA/BETA-HYDROLASES SUPERFAMILY PROTEIN"/>
    <property type="match status" value="1"/>
</dbReference>
<dbReference type="AlphaFoldDB" id="A0AAU7Q569"/>
<proteinExistence type="predicted"/>
<evidence type="ECO:0000256" key="1">
    <source>
        <dbReference type="SAM" id="Coils"/>
    </source>
</evidence>
<evidence type="ECO:0000256" key="2">
    <source>
        <dbReference type="SAM" id="Phobius"/>
    </source>
</evidence>
<dbReference type="InterPro" id="IPR002921">
    <property type="entry name" value="Fungal_lipase-type"/>
</dbReference>
<dbReference type="GO" id="GO:0006629">
    <property type="term" value="P:lipid metabolic process"/>
    <property type="evidence" value="ECO:0007669"/>
    <property type="project" value="InterPro"/>
</dbReference>
<dbReference type="InterPro" id="IPR051218">
    <property type="entry name" value="Sec_MonoDiacylglyc_Lipase"/>
</dbReference>
<feature type="domain" description="Fungal lipase-type" evidence="3">
    <location>
        <begin position="227"/>
        <end position="363"/>
    </location>
</feature>
<organism evidence="4">
    <name type="scientific">Wolbachia endosymbiont of Armadillidium arcangelii</name>
    <dbReference type="NCBI Taxonomy" id="3158571"/>
    <lineage>
        <taxon>Bacteria</taxon>
        <taxon>Pseudomonadati</taxon>
        <taxon>Pseudomonadota</taxon>
        <taxon>Alphaproteobacteria</taxon>
        <taxon>Rickettsiales</taxon>
        <taxon>Anaplasmataceae</taxon>
        <taxon>Wolbachieae</taxon>
        <taxon>Wolbachia</taxon>
    </lineage>
</organism>
<keyword evidence="2" id="KW-1133">Transmembrane helix</keyword>
<dbReference type="PANTHER" id="PTHR45856:SF11">
    <property type="entry name" value="FUNGAL LIPASE-LIKE DOMAIN-CONTAINING PROTEIN"/>
    <property type="match status" value="1"/>
</dbReference>
<dbReference type="RefSeq" id="WP_349968138.1">
    <property type="nucleotide sequence ID" value="NZ_CP157942.1"/>
</dbReference>
<keyword evidence="2" id="KW-0472">Membrane</keyword>
<keyword evidence="1" id="KW-0175">Coiled coil</keyword>
<name>A0AAU7Q569_9RICK</name>
<keyword evidence="2" id="KW-0812">Transmembrane</keyword>
<feature type="coiled-coil region" evidence="1">
    <location>
        <begin position="465"/>
        <end position="804"/>
    </location>
</feature>
<feature type="transmembrane region" description="Helical" evidence="2">
    <location>
        <begin position="840"/>
        <end position="863"/>
    </location>
</feature>
<dbReference type="CDD" id="cd00519">
    <property type="entry name" value="Lipase_3"/>
    <property type="match status" value="1"/>
</dbReference>